<dbReference type="InterPro" id="IPR000477">
    <property type="entry name" value="RT_dom"/>
</dbReference>
<evidence type="ECO:0000259" key="1">
    <source>
        <dbReference type="PROSITE" id="PS50878"/>
    </source>
</evidence>
<dbReference type="PANTHER" id="PTHR47027">
    <property type="entry name" value="REVERSE TRANSCRIPTASE DOMAIN-CONTAINING PROTEIN"/>
    <property type="match status" value="1"/>
</dbReference>
<feature type="domain" description="Reverse transcriptase" evidence="1">
    <location>
        <begin position="1"/>
        <end position="152"/>
    </location>
</feature>
<gene>
    <name evidence="2" type="ORF">LAZ67_22000566</name>
</gene>
<name>A0ABY6LN92_9ARAC</name>
<evidence type="ECO:0000313" key="3">
    <source>
        <dbReference type="Proteomes" id="UP001235939"/>
    </source>
</evidence>
<evidence type="ECO:0000313" key="2">
    <source>
        <dbReference type="EMBL" id="UYV82690.1"/>
    </source>
</evidence>
<keyword evidence="3" id="KW-1185">Reference proteome</keyword>
<reference evidence="2 3" key="1">
    <citation type="submission" date="2022-03" db="EMBL/GenBank/DDBJ databases">
        <title>A chromosomal length assembly of Cordylochernes scorpioides.</title>
        <authorList>
            <person name="Zeh D."/>
            <person name="Zeh J."/>
        </authorList>
    </citation>
    <scope>NUCLEOTIDE SEQUENCE [LARGE SCALE GENOMIC DNA]</scope>
    <source>
        <strain evidence="2">IN4F17</strain>
        <tissue evidence="2">Whole Body</tissue>
    </source>
</reference>
<dbReference type="PANTHER" id="PTHR47027:SF20">
    <property type="entry name" value="REVERSE TRANSCRIPTASE-LIKE PROTEIN WITH RNA-DIRECTED DNA POLYMERASE DOMAIN"/>
    <property type="match status" value="1"/>
</dbReference>
<protein>
    <recommendedName>
        <fullName evidence="1">Reverse transcriptase domain-containing protein</fullName>
    </recommendedName>
</protein>
<dbReference type="Proteomes" id="UP001235939">
    <property type="component" value="Chromosome 22"/>
</dbReference>
<dbReference type="PROSITE" id="PS50878">
    <property type="entry name" value="RT_POL"/>
    <property type="match status" value="1"/>
</dbReference>
<dbReference type="SUPFAM" id="SSF56672">
    <property type="entry name" value="DNA/RNA polymerases"/>
    <property type="match status" value="1"/>
</dbReference>
<dbReference type="Pfam" id="PF00078">
    <property type="entry name" value="RVT_1"/>
    <property type="match status" value="1"/>
</dbReference>
<dbReference type="InterPro" id="IPR043502">
    <property type="entry name" value="DNA/RNA_pol_sf"/>
</dbReference>
<accession>A0ABY6LN92</accession>
<sequence length="152" mass="17514">MEIEKIWEATITVPASSGQDSGLFIFTLVSLIQMTLSRRRGKLYAFFIDLRKAFDTVPHHLLWKKLALNGLSCRFIKLIKNYYTQMTATVRWRGSFTEAIKIQAGVLQGEPLSPYLFILFLNDLVPLFDESELPGINLENYGLYTFYCMQTT</sequence>
<dbReference type="EMBL" id="CP092884">
    <property type="protein sequence ID" value="UYV82690.1"/>
    <property type="molecule type" value="Genomic_DNA"/>
</dbReference>
<proteinExistence type="predicted"/>
<organism evidence="2 3">
    <name type="scientific">Cordylochernes scorpioides</name>
    <dbReference type="NCBI Taxonomy" id="51811"/>
    <lineage>
        <taxon>Eukaryota</taxon>
        <taxon>Metazoa</taxon>
        <taxon>Ecdysozoa</taxon>
        <taxon>Arthropoda</taxon>
        <taxon>Chelicerata</taxon>
        <taxon>Arachnida</taxon>
        <taxon>Pseudoscorpiones</taxon>
        <taxon>Cheliferoidea</taxon>
        <taxon>Chernetidae</taxon>
        <taxon>Cordylochernes</taxon>
    </lineage>
</organism>